<dbReference type="PANTHER" id="PTHR36932:SF1">
    <property type="entry name" value="CAPSULAR POLYSACCHARIDE BIOSYNTHESIS PROTEIN"/>
    <property type="match status" value="1"/>
</dbReference>
<keyword evidence="2" id="KW-1185">Reference proteome</keyword>
<accession>A0A938XWD5</accession>
<dbReference type="SUPFAM" id="SSF56801">
    <property type="entry name" value="Acetyl-CoA synthetase-like"/>
    <property type="match status" value="1"/>
</dbReference>
<proteinExistence type="predicted"/>
<evidence type="ECO:0000313" key="1">
    <source>
        <dbReference type="EMBL" id="MBM7588898.1"/>
    </source>
</evidence>
<name>A0A938XWD5_9BACL</name>
<comment type="caution">
    <text evidence="1">The sequence shown here is derived from an EMBL/GenBank/DDBJ whole genome shotgun (WGS) entry which is preliminary data.</text>
</comment>
<dbReference type="EC" id="6.2.1.30" evidence="1"/>
<dbReference type="PANTHER" id="PTHR36932">
    <property type="entry name" value="CAPSULAR POLYSACCHARIDE BIOSYNTHESIS PROTEIN"/>
    <property type="match status" value="1"/>
</dbReference>
<dbReference type="Gene3D" id="3.40.50.12780">
    <property type="entry name" value="N-terminal domain of ligase-like"/>
    <property type="match status" value="1"/>
</dbReference>
<dbReference type="EMBL" id="JAFBEB010000001">
    <property type="protein sequence ID" value="MBM7588898.1"/>
    <property type="molecule type" value="Genomic_DNA"/>
</dbReference>
<sequence length="453" mass="53288">MSSQLKRFVWEKRISWQGKTLQYLQKLREWQWLSSEELRELQQRQLRALLQHAYEYTAYYRQLFDQHHIVNRQGQVEMERFAQIPFLDKTILRQQYASLLSADLHNRNWYLNSSGGSTGDPVEFIRDKDYFFWSEAIKALDDEWTGRALTDRQVRLWASPREIAEGNEYLRTRVGRWLRNELWCNAFCMGPDEMYNFVKKMNSFRPVQLLAYAESLYELAKFCERKRLAVYSPRAIMTSAGVLYEPMRQTIQRVFQAPVFNRYGSMEAGDIACECEYHTGLHVSSPTHYIEIVDSQGNPAPPGEIGEIIVTLLREEAMPFIRYRIGDMGAWGKEPCPCGRGLPLLQEVSGRVTDMFIDRQGVWVDGRVFLYALDSRMFISKFQVIQEQPDMLTVKIVPRQWTDDPQKTYAAETQEVVRVIQQIMDCEVRVEYYQELLPTPSGKYRYTISHVPH</sequence>
<dbReference type="Proteomes" id="UP000717624">
    <property type="component" value="Unassembled WGS sequence"/>
</dbReference>
<evidence type="ECO:0000313" key="2">
    <source>
        <dbReference type="Proteomes" id="UP000717624"/>
    </source>
</evidence>
<protein>
    <submittedName>
        <fullName evidence="1">Phenylacetate-CoA ligase</fullName>
        <ecNumber evidence="1">6.2.1.30</ecNumber>
    </submittedName>
</protein>
<dbReference type="RefSeq" id="WP_204516615.1">
    <property type="nucleotide sequence ID" value="NZ_BAABIN010000009.1"/>
</dbReference>
<dbReference type="AlphaFoldDB" id="A0A938XWD5"/>
<dbReference type="InterPro" id="IPR053158">
    <property type="entry name" value="CapK_Type1_Caps_Biosynth"/>
</dbReference>
<keyword evidence="1" id="KW-0436">Ligase</keyword>
<organism evidence="1 2">
    <name type="scientific">Brevibacillus fulvus</name>
    <dbReference type="NCBI Taxonomy" id="1125967"/>
    <lineage>
        <taxon>Bacteria</taxon>
        <taxon>Bacillati</taxon>
        <taxon>Bacillota</taxon>
        <taxon>Bacilli</taxon>
        <taxon>Bacillales</taxon>
        <taxon>Paenibacillaceae</taxon>
        <taxon>Brevibacillus</taxon>
    </lineage>
</organism>
<reference evidence="1" key="1">
    <citation type="submission" date="2021-01" db="EMBL/GenBank/DDBJ databases">
        <title>Genomic Encyclopedia of Type Strains, Phase IV (KMG-IV): sequencing the most valuable type-strain genomes for metagenomic binning, comparative biology and taxonomic classification.</title>
        <authorList>
            <person name="Goeker M."/>
        </authorList>
    </citation>
    <scope>NUCLEOTIDE SEQUENCE</scope>
    <source>
        <strain evidence="1">DSM 25523</strain>
    </source>
</reference>
<dbReference type="InterPro" id="IPR042099">
    <property type="entry name" value="ANL_N_sf"/>
</dbReference>
<dbReference type="GO" id="GO:0047475">
    <property type="term" value="F:phenylacetate-CoA ligase activity"/>
    <property type="evidence" value="ECO:0007669"/>
    <property type="project" value="UniProtKB-EC"/>
</dbReference>
<gene>
    <name evidence="1" type="ORF">JOD01_000484</name>
</gene>